<evidence type="ECO:0000313" key="1">
    <source>
        <dbReference type="EMBL" id="ABQ46851.1"/>
    </source>
</evidence>
<reference evidence="2" key="1">
    <citation type="submission" date="2007-05" db="EMBL/GenBank/DDBJ databases">
        <title>Complete sequence of Thermotoga petrophila RKU-1.</title>
        <authorList>
            <consortium name="US DOE Joint Genome Institute"/>
            <person name="Copeland A."/>
            <person name="Lucas S."/>
            <person name="Lapidus A."/>
            <person name="Barry K."/>
            <person name="Glavina del Rio T."/>
            <person name="Dalin E."/>
            <person name="Tice H."/>
            <person name="Pitluck S."/>
            <person name="Sims D."/>
            <person name="Brettin T."/>
            <person name="Bruce D."/>
            <person name="Detter J.C."/>
            <person name="Han C."/>
            <person name="Tapia R."/>
            <person name="Schmutz J."/>
            <person name="Larimer F."/>
            <person name="Land M."/>
            <person name="Hauser L."/>
            <person name="Kyrpides N."/>
            <person name="Mikhailova N."/>
            <person name="Nelson K."/>
            <person name="Gogarten J.P."/>
            <person name="Noll K."/>
            <person name="Richardson P."/>
        </authorList>
    </citation>
    <scope>NUCLEOTIDE SEQUENCE [LARGE SCALE GENOMIC DNA]</scope>
    <source>
        <strain evidence="2">ATCC BAA-488 / DSM 13995 / JCM 10881 / RKU-1</strain>
    </source>
</reference>
<evidence type="ECO:0000313" key="2">
    <source>
        <dbReference type="Proteomes" id="UP000006558"/>
    </source>
</evidence>
<reference evidence="1 2" key="2">
    <citation type="journal article" date="2009" name="Proc. Natl. Acad. Sci. U.S.A.">
        <title>On the chimeric nature, thermophilic origin, and phylogenetic placement of the Thermotogales.</title>
        <authorList>
            <person name="Zhaxybayeva O."/>
            <person name="Swithers K.S."/>
            <person name="Lapierre P."/>
            <person name="Fournier G.P."/>
            <person name="Bickhart D.M."/>
            <person name="DeBoy R.T."/>
            <person name="Nelson K.E."/>
            <person name="Nesbo C.L."/>
            <person name="Doolittle W.F."/>
            <person name="Gogarten J.P."/>
            <person name="Noll K.M."/>
        </authorList>
    </citation>
    <scope>NUCLEOTIDE SEQUENCE [LARGE SCALE GENOMIC DNA]</scope>
    <source>
        <strain evidence="2">ATCC BAA-488 / DSM 13995 / JCM 10881 / RKU-1</strain>
    </source>
</reference>
<protein>
    <recommendedName>
        <fullName evidence="3">Tfp pilus assembly protein ATPase PilM-like protein</fullName>
    </recommendedName>
</protein>
<proteinExistence type="predicted"/>
<organism evidence="1 2">
    <name type="scientific">Thermotoga petrophila (strain ATCC BAA-488 / DSM 13995 / JCM 10881 / RKU-1)</name>
    <dbReference type="NCBI Taxonomy" id="390874"/>
    <lineage>
        <taxon>Bacteria</taxon>
        <taxon>Thermotogati</taxon>
        <taxon>Thermotogota</taxon>
        <taxon>Thermotogae</taxon>
        <taxon>Thermotogales</taxon>
        <taxon>Thermotogaceae</taxon>
        <taxon>Thermotoga</taxon>
    </lineage>
</organism>
<dbReference type="EMBL" id="CP000702">
    <property type="protein sequence ID" value="ABQ46851.1"/>
    <property type="molecule type" value="Genomic_DNA"/>
</dbReference>
<gene>
    <name evidence="1" type="ordered locus">Tpet_0832</name>
</gene>
<dbReference type="KEGG" id="tpt:Tpet_0832"/>
<evidence type="ECO:0008006" key="3">
    <source>
        <dbReference type="Google" id="ProtNLM"/>
    </source>
</evidence>
<dbReference type="AlphaFoldDB" id="A5IKX8"/>
<dbReference type="HOGENOM" id="CLU_072793_0_0_0"/>
<name>A5IKX8_THEP1</name>
<dbReference type="RefSeq" id="WP_011943418.1">
    <property type="nucleotide sequence ID" value="NC_009486.1"/>
</dbReference>
<accession>A5IKX8</accession>
<sequence length="326" mass="37133">MQLFYNDILSLNWCSHCVEISRARMRGSKLKLLDHKLSLLEITDEEKSDEIILNLSRNVKKDLEDIVVANVSMENVLVMNIKVPPTLNRQNAVEYATMEISRNLGILPEQLVVAPLDIHGGEGLFFVSKVDQVKSFVTDLMKKEFPETDVVIPDIVKYLEVFEFYFGKRLKGTSVLTVISFLSDYYSIVVLENNHYRSLRLLFSMFWDYMDIVVENTGVQPKELMEGTVNVDLDFLQPYFGDFLIELDREVKVSLDEVNLSRVDQFFYIVDPPILSPVLSQTLEKFEGVALKQGIVPSFKPGVSLGTLGLMIRGGREIGKVKHLSV</sequence>
<dbReference type="STRING" id="390874.Tpet_0832"/>
<dbReference type="Proteomes" id="UP000006558">
    <property type="component" value="Chromosome"/>
</dbReference>